<gene>
    <name evidence="1" type="ORF">GWI33_002476</name>
</gene>
<evidence type="ECO:0000313" key="2">
    <source>
        <dbReference type="Proteomes" id="UP000625711"/>
    </source>
</evidence>
<organism evidence="1 2">
    <name type="scientific">Rhynchophorus ferrugineus</name>
    <name type="common">Red palm weevil</name>
    <name type="synonym">Curculio ferrugineus</name>
    <dbReference type="NCBI Taxonomy" id="354439"/>
    <lineage>
        <taxon>Eukaryota</taxon>
        <taxon>Metazoa</taxon>
        <taxon>Ecdysozoa</taxon>
        <taxon>Arthropoda</taxon>
        <taxon>Hexapoda</taxon>
        <taxon>Insecta</taxon>
        <taxon>Pterygota</taxon>
        <taxon>Neoptera</taxon>
        <taxon>Endopterygota</taxon>
        <taxon>Coleoptera</taxon>
        <taxon>Polyphaga</taxon>
        <taxon>Cucujiformia</taxon>
        <taxon>Curculionidae</taxon>
        <taxon>Dryophthorinae</taxon>
        <taxon>Rhynchophorus</taxon>
    </lineage>
</organism>
<reference evidence="1" key="1">
    <citation type="submission" date="2020-08" db="EMBL/GenBank/DDBJ databases">
        <title>Genome sequencing and assembly of the red palm weevil Rhynchophorus ferrugineus.</title>
        <authorList>
            <person name="Dias G.B."/>
            <person name="Bergman C.M."/>
            <person name="Manee M."/>
        </authorList>
    </citation>
    <scope>NUCLEOTIDE SEQUENCE</scope>
    <source>
        <strain evidence="1">AA-2017</strain>
        <tissue evidence="1">Whole larva</tissue>
    </source>
</reference>
<sequence>MGGFSTSTGILKDSPFLSVRPERYIVYSASATGPNNHHITLSSSSSTQNASFTSRTSKKKIYISFPLSDRFIREVSVSRPRRNNNREGRWRPGRDDEVRVLSDAALLFSASAKPRCNRIQTDHDRRHWAVAAGPPHSVPIISADLNGNVRVCVDRLRPHPRGRLPPNYPRFIDQGDGAAVTVYTEKNVGGCE</sequence>
<evidence type="ECO:0000313" key="1">
    <source>
        <dbReference type="EMBL" id="KAF7287095.1"/>
    </source>
</evidence>
<dbReference type="EMBL" id="JAACXV010000016">
    <property type="protein sequence ID" value="KAF7287095.1"/>
    <property type="molecule type" value="Genomic_DNA"/>
</dbReference>
<accession>A0A834IZF0</accession>
<dbReference type="AlphaFoldDB" id="A0A834IZF0"/>
<proteinExistence type="predicted"/>
<keyword evidence="2" id="KW-1185">Reference proteome</keyword>
<protein>
    <submittedName>
        <fullName evidence="1">Uncharacterized protein</fullName>
    </submittedName>
</protein>
<comment type="caution">
    <text evidence="1">The sequence shown here is derived from an EMBL/GenBank/DDBJ whole genome shotgun (WGS) entry which is preliminary data.</text>
</comment>
<dbReference type="Proteomes" id="UP000625711">
    <property type="component" value="Unassembled WGS sequence"/>
</dbReference>
<name>A0A834IZF0_RHYFE</name>